<dbReference type="PROSITE" id="PS00211">
    <property type="entry name" value="ABC_TRANSPORTER_1"/>
    <property type="match status" value="1"/>
</dbReference>
<dbReference type="PROSITE" id="PS50893">
    <property type="entry name" value="ABC_TRANSPORTER_2"/>
    <property type="match status" value="1"/>
</dbReference>
<dbReference type="InterPro" id="IPR003439">
    <property type="entry name" value="ABC_transporter-like_ATP-bd"/>
</dbReference>
<dbReference type="Pfam" id="PF01381">
    <property type="entry name" value="HTH_3"/>
    <property type="match status" value="1"/>
</dbReference>
<evidence type="ECO:0000259" key="5">
    <source>
        <dbReference type="PROSITE" id="PS50943"/>
    </source>
</evidence>
<dbReference type="InterPro" id="IPR017911">
    <property type="entry name" value="MacB-like_ATP-bd"/>
</dbReference>
<evidence type="ECO:0000313" key="7">
    <source>
        <dbReference type="Proteomes" id="UP001589836"/>
    </source>
</evidence>
<dbReference type="GO" id="GO:0005524">
    <property type="term" value="F:ATP binding"/>
    <property type="evidence" value="ECO:0007669"/>
    <property type="project" value="UniProtKB-KW"/>
</dbReference>
<dbReference type="Proteomes" id="UP001589836">
    <property type="component" value="Unassembled WGS sequence"/>
</dbReference>
<keyword evidence="1" id="KW-0813">Transport</keyword>
<keyword evidence="3 6" id="KW-0067">ATP-binding</keyword>
<proteinExistence type="predicted"/>
<reference evidence="6 7" key="1">
    <citation type="submission" date="2024-09" db="EMBL/GenBank/DDBJ databases">
        <authorList>
            <person name="Sun Q."/>
            <person name="Mori K."/>
        </authorList>
    </citation>
    <scope>NUCLEOTIDE SEQUENCE [LARGE SCALE GENOMIC DNA]</scope>
    <source>
        <strain evidence="6 7">NCAIM B.02529</strain>
    </source>
</reference>
<dbReference type="SMART" id="SM00530">
    <property type="entry name" value="HTH_XRE"/>
    <property type="match status" value="1"/>
</dbReference>
<evidence type="ECO:0000256" key="3">
    <source>
        <dbReference type="ARBA" id="ARBA00022840"/>
    </source>
</evidence>
<evidence type="ECO:0000259" key="4">
    <source>
        <dbReference type="PROSITE" id="PS50893"/>
    </source>
</evidence>
<dbReference type="Gene3D" id="3.40.50.300">
    <property type="entry name" value="P-loop containing nucleotide triphosphate hydrolases"/>
    <property type="match status" value="1"/>
</dbReference>
<dbReference type="CDD" id="cd00093">
    <property type="entry name" value="HTH_XRE"/>
    <property type="match status" value="1"/>
</dbReference>
<dbReference type="CDD" id="cd03255">
    <property type="entry name" value="ABC_MJ0796_LolCDE_FtsE"/>
    <property type="match status" value="1"/>
</dbReference>
<dbReference type="SMART" id="SM00382">
    <property type="entry name" value="AAA"/>
    <property type="match status" value="1"/>
</dbReference>
<evidence type="ECO:0000256" key="1">
    <source>
        <dbReference type="ARBA" id="ARBA00022448"/>
    </source>
</evidence>
<dbReference type="InterPro" id="IPR017871">
    <property type="entry name" value="ABC_transporter-like_CS"/>
</dbReference>
<organism evidence="6 7">
    <name type="scientific">Pontibacillus salicampi</name>
    <dbReference type="NCBI Taxonomy" id="1449801"/>
    <lineage>
        <taxon>Bacteria</taxon>
        <taxon>Bacillati</taxon>
        <taxon>Bacillota</taxon>
        <taxon>Bacilli</taxon>
        <taxon>Bacillales</taxon>
        <taxon>Bacillaceae</taxon>
        <taxon>Pontibacillus</taxon>
    </lineage>
</organism>
<dbReference type="Gene3D" id="1.10.260.40">
    <property type="entry name" value="lambda repressor-like DNA-binding domains"/>
    <property type="match status" value="1"/>
</dbReference>
<dbReference type="EMBL" id="JBHLTP010000003">
    <property type="protein sequence ID" value="MFC0522951.1"/>
    <property type="molecule type" value="Genomic_DNA"/>
</dbReference>
<dbReference type="SUPFAM" id="SSF47413">
    <property type="entry name" value="lambda repressor-like DNA-binding domains"/>
    <property type="match status" value="1"/>
</dbReference>
<dbReference type="InterPro" id="IPR015854">
    <property type="entry name" value="ABC_transpr_LolD-like"/>
</dbReference>
<feature type="domain" description="HTH cro/C1-type" evidence="5">
    <location>
        <begin position="10"/>
        <end position="64"/>
    </location>
</feature>
<evidence type="ECO:0000313" key="6">
    <source>
        <dbReference type="EMBL" id="MFC0522951.1"/>
    </source>
</evidence>
<dbReference type="RefSeq" id="WP_377345474.1">
    <property type="nucleotide sequence ID" value="NZ_JBHLTP010000003.1"/>
</dbReference>
<sequence length="320" mass="34989">MDNVFVGERLTNLRKLKGRSQSDVAAQFGVSKQAVSKWEKGLSMPDVLILPDLAAYFSVDIGYFFDKQHEETPGVPLNKEQVAIKVRHLTKTFKGSSTPVLKGINIDIYDGLSTAIMGPSGCGKTTLVNCISGLESITSGSVVIFGEEIATLKEPKLTEFRRTHTNYIFQQYNLVDVLNVIDNIKLPYKTSGQKIDRTRMKELIQRLGLSGKEKMMPSKLSGGQQQRVAIARALLGKGKLILADEPTGALDLNTGNEVLELLLAGSQEFGSPAVIITHDSKVASKCDIVHFLLDGKIVKTLERPDASEVSKVMVRLSENG</sequence>
<feature type="domain" description="ABC transporter" evidence="4">
    <location>
        <begin position="84"/>
        <end position="319"/>
    </location>
</feature>
<protein>
    <submittedName>
        <fullName evidence="6">ATP-binding cassette domain-containing protein</fullName>
    </submittedName>
</protein>
<dbReference type="InterPro" id="IPR003593">
    <property type="entry name" value="AAA+_ATPase"/>
</dbReference>
<keyword evidence="2" id="KW-0547">Nucleotide-binding</keyword>
<keyword evidence="7" id="KW-1185">Reference proteome</keyword>
<dbReference type="InterPro" id="IPR001387">
    <property type="entry name" value="Cro/C1-type_HTH"/>
</dbReference>
<dbReference type="PROSITE" id="PS50943">
    <property type="entry name" value="HTH_CROC1"/>
    <property type="match status" value="1"/>
</dbReference>
<name>A0ABV6LKN3_9BACI</name>
<dbReference type="InterPro" id="IPR010982">
    <property type="entry name" value="Lambda_DNA-bd_dom_sf"/>
</dbReference>
<evidence type="ECO:0000256" key="2">
    <source>
        <dbReference type="ARBA" id="ARBA00022741"/>
    </source>
</evidence>
<dbReference type="InterPro" id="IPR027417">
    <property type="entry name" value="P-loop_NTPase"/>
</dbReference>
<gene>
    <name evidence="6" type="ORF">ACFFGV_05010</name>
</gene>
<dbReference type="SUPFAM" id="SSF52540">
    <property type="entry name" value="P-loop containing nucleoside triphosphate hydrolases"/>
    <property type="match status" value="1"/>
</dbReference>
<dbReference type="PANTHER" id="PTHR24220">
    <property type="entry name" value="IMPORT ATP-BINDING PROTEIN"/>
    <property type="match status" value="1"/>
</dbReference>
<accession>A0ABV6LKN3</accession>
<dbReference type="Pfam" id="PF00005">
    <property type="entry name" value="ABC_tran"/>
    <property type="match status" value="1"/>
</dbReference>
<comment type="caution">
    <text evidence="6">The sequence shown here is derived from an EMBL/GenBank/DDBJ whole genome shotgun (WGS) entry which is preliminary data.</text>
</comment>